<dbReference type="InterPro" id="IPR011335">
    <property type="entry name" value="Restrct_endonuc-II-like"/>
</dbReference>
<comment type="caution">
    <text evidence="1">The sequence shown here is derived from an EMBL/GenBank/DDBJ whole genome shotgun (WGS) entry which is preliminary data.</text>
</comment>
<reference evidence="1 2" key="1">
    <citation type="submission" date="2019-10" db="EMBL/GenBank/DDBJ databases">
        <title>Draft Genome Sequence of Cytophagaceae sp. SJW1-29.</title>
        <authorList>
            <person name="Choi A."/>
        </authorList>
    </citation>
    <scope>NUCLEOTIDE SEQUENCE [LARGE SCALE GENOMIC DNA]</scope>
    <source>
        <strain evidence="1 2">SJW1-29</strain>
    </source>
</reference>
<keyword evidence="1" id="KW-0378">Hydrolase</keyword>
<dbReference type="Gene3D" id="3.90.1570.10">
    <property type="entry name" value="tt1808, chain A"/>
    <property type="match status" value="1"/>
</dbReference>
<dbReference type="GO" id="GO:0004519">
    <property type="term" value="F:endonuclease activity"/>
    <property type="evidence" value="ECO:0007669"/>
    <property type="project" value="UniProtKB-KW"/>
</dbReference>
<evidence type="ECO:0000313" key="2">
    <source>
        <dbReference type="Proteomes" id="UP000479293"/>
    </source>
</evidence>
<organism evidence="1 2">
    <name type="scientific">Salmonirosea aquatica</name>
    <dbReference type="NCBI Taxonomy" id="2654236"/>
    <lineage>
        <taxon>Bacteria</taxon>
        <taxon>Pseudomonadati</taxon>
        <taxon>Bacteroidota</taxon>
        <taxon>Cytophagia</taxon>
        <taxon>Cytophagales</taxon>
        <taxon>Spirosomataceae</taxon>
        <taxon>Salmonirosea</taxon>
    </lineage>
</organism>
<protein>
    <submittedName>
        <fullName evidence="1">Uma2 family endonuclease</fullName>
    </submittedName>
</protein>
<dbReference type="EMBL" id="WHLY01000002">
    <property type="protein sequence ID" value="MPR34670.1"/>
    <property type="molecule type" value="Genomic_DNA"/>
</dbReference>
<dbReference type="AlphaFoldDB" id="A0A7C9FDH9"/>
<keyword evidence="1" id="KW-0540">Nuclease</keyword>
<dbReference type="SUPFAM" id="SSF52980">
    <property type="entry name" value="Restriction endonuclease-like"/>
    <property type="match status" value="1"/>
</dbReference>
<evidence type="ECO:0000313" key="1">
    <source>
        <dbReference type="EMBL" id="MPR34670.1"/>
    </source>
</evidence>
<sequence>MPTALVKETIDGRPFYYPNFKKVLAGEQTLDDVMGSSTLQSFIVSFLFRFVYRNLDEKQYYFLGSEIGLHIDKRNNLAGDLALFERSTLTIKKINVHYADVPPKAVVEVDTNIDYSEEGAFDYVHLKTQKLLDFGVQRVIWIFTISRKVIVAEPGKDWLTKDWNQDIELLDAKFFNIGKYLAEEGIELE</sequence>
<gene>
    <name evidence="1" type="ORF">GBK04_15215</name>
</gene>
<name>A0A7C9FDH9_9BACT</name>
<dbReference type="InterPro" id="IPR012296">
    <property type="entry name" value="Nuclease_put_TT1808"/>
</dbReference>
<keyword evidence="1" id="KW-0255">Endonuclease</keyword>
<proteinExistence type="predicted"/>
<keyword evidence="2" id="KW-1185">Reference proteome</keyword>
<dbReference type="Proteomes" id="UP000479293">
    <property type="component" value="Unassembled WGS sequence"/>
</dbReference>
<accession>A0A7C9FDH9</accession>